<dbReference type="Pfam" id="PF12937">
    <property type="entry name" value="F-box-like"/>
    <property type="match status" value="1"/>
</dbReference>
<evidence type="ECO:0000259" key="1">
    <source>
        <dbReference type="Pfam" id="PF12937"/>
    </source>
</evidence>
<evidence type="ECO:0000313" key="2">
    <source>
        <dbReference type="EMBL" id="CAD8612959.1"/>
    </source>
</evidence>
<accession>A0A7S0Q600</accession>
<sequence length="230" mass="25758">MATTFFILDDEVLVHVLSFLSPTCLAICGSVDRRLQRLSQTGALWRAHAEAHAAFPMQAAHARSCRREYIRFVCARAVRDRESRSQMIRREHDVESELGIHAASHMRMLVREVERAGGLLSSAEKAQTSLLAKHALCRMERAEANRSYWTLRRPASPPSDAALSSAALDVEQHRCILTQTRVELAHAKARCKQIQSKKRRLSDQSCGALIGLEKARDAEAVWASSLSEDE</sequence>
<reference evidence="2" key="1">
    <citation type="submission" date="2021-01" db="EMBL/GenBank/DDBJ databases">
        <authorList>
            <person name="Corre E."/>
            <person name="Pelletier E."/>
            <person name="Niang G."/>
            <person name="Scheremetjew M."/>
            <person name="Finn R."/>
            <person name="Kale V."/>
            <person name="Holt S."/>
            <person name="Cochrane G."/>
            <person name="Meng A."/>
            <person name="Brown T."/>
            <person name="Cohen L."/>
        </authorList>
    </citation>
    <scope>NUCLEOTIDE SEQUENCE</scope>
    <source>
        <strain evidence="2">PLY182g</strain>
    </source>
</reference>
<name>A0A7S0Q600_9EUKA</name>
<proteinExistence type="predicted"/>
<dbReference type="Gene3D" id="1.20.1280.50">
    <property type="match status" value="1"/>
</dbReference>
<dbReference type="AlphaFoldDB" id="A0A7S0Q600"/>
<dbReference type="EMBL" id="HBEY01034263">
    <property type="protein sequence ID" value="CAD8612959.1"/>
    <property type="molecule type" value="Transcribed_RNA"/>
</dbReference>
<feature type="domain" description="F-box" evidence="1">
    <location>
        <begin position="10"/>
        <end position="47"/>
    </location>
</feature>
<gene>
    <name evidence="2" type="ORF">CPEL01642_LOCUS16339</name>
</gene>
<dbReference type="SUPFAM" id="SSF81383">
    <property type="entry name" value="F-box domain"/>
    <property type="match status" value="1"/>
</dbReference>
<dbReference type="InterPro" id="IPR036047">
    <property type="entry name" value="F-box-like_dom_sf"/>
</dbReference>
<dbReference type="InterPro" id="IPR001810">
    <property type="entry name" value="F-box_dom"/>
</dbReference>
<protein>
    <recommendedName>
        <fullName evidence="1">F-box domain-containing protein</fullName>
    </recommendedName>
</protein>
<organism evidence="2">
    <name type="scientific">Coccolithus braarudii</name>
    <dbReference type="NCBI Taxonomy" id="221442"/>
    <lineage>
        <taxon>Eukaryota</taxon>
        <taxon>Haptista</taxon>
        <taxon>Haptophyta</taxon>
        <taxon>Prymnesiophyceae</taxon>
        <taxon>Coccolithales</taxon>
        <taxon>Coccolithaceae</taxon>
        <taxon>Coccolithus</taxon>
    </lineage>
</organism>